<dbReference type="PANTHER" id="PTHR21137:SF35">
    <property type="entry name" value="ODORANT RECEPTOR 19A-RELATED"/>
    <property type="match status" value="1"/>
</dbReference>
<dbReference type="GO" id="GO:0004984">
    <property type="term" value="F:olfactory receptor activity"/>
    <property type="evidence" value="ECO:0007669"/>
    <property type="project" value="InterPro"/>
</dbReference>
<dbReference type="GO" id="GO:0005549">
    <property type="term" value="F:odorant binding"/>
    <property type="evidence" value="ECO:0007669"/>
    <property type="project" value="InterPro"/>
</dbReference>
<dbReference type="FunCoup" id="A0A2J7R2S6">
    <property type="interactions" value="67"/>
</dbReference>
<dbReference type="PANTHER" id="PTHR21137">
    <property type="entry name" value="ODORANT RECEPTOR"/>
    <property type="match status" value="1"/>
</dbReference>
<reference evidence="11 12" key="1">
    <citation type="submission" date="2017-12" db="EMBL/GenBank/DDBJ databases">
        <title>Hemimetabolous genomes reveal molecular basis of termite eusociality.</title>
        <authorList>
            <person name="Harrison M.C."/>
            <person name="Jongepier E."/>
            <person name="Robertson H.M."/>
            <person name="Arning N."/>
            <person name="Bitard-Feildel T."/>
            <person name="Chao H."/>
            <person name="Childers C.P."/>
            <person name="Dinh H."/>
            <person name="Doddapaneni H."/>
            <person name="Dugan S."/>
            <person name="Gowin J."/>
            <person name="Greiner C."/>
            <person name="Han Y."/>
            <person name="Hu H."/>
            <person name="Hughes D.S.T."/>
            <person name="Huylmans A.-K."/>
            <person name="Kemena C."/>
            <person name="Kremer L.P.M."/>
            <person name="Lee S.L."/>
            <person name="Lopez-Ezquerra A."/>
            <person name="Mallet L."/>
            <person name="Monroy-Kuhn J.M."/>
            <person name="Moser A."/>
            <person name="Murali S.C."/>
            <person name="Muzny D.M."/>
            <person name="Otani S."/>
            <person name="Piulachs M.-D."/>
            <person name="Poelchau M."/>
            <person name="Qu J."/>
            <person name="Schaub F."/>
            <person name="Wada-Katsumata A."/>
            <person name="Worley K.C."/>
            <person name="Xie Q."/>
            <person name="Ylla G."/>
            <person name="Poulsen M."/>
            <person name="Gibbs R.A."/>
            <person name="Schal C."/>
            <person name="Richards S."/>
            <person name="Belles X."/>
            <person name="Korb J."/>
            <person name="Bornberg-Bauer E."/>
        </authorList>
    </citation>
    <scope>NUCLEOTIDE SEQUENCE [LARGE SCALE GENOMIC DNA]</scope>
    <source>
        <tissue evidence="11">Whole body</tissue>
    </source>
</reference>
<sequence>MKSCCRFRTNAVERLIRGTEAFNWESLPKNDPDTGSLTMAGWVFFLGTVIRRTVGIVMSYFLMHAAVTLLISHERVLLFNAWFPFDWTVSPTYELICLQQFIGSCGFVFTVFSFPGLYATLVCIACSQLEKLRANLLDIRQEFGTPAQDSGAETDTEEEEQVQTSQEVFCRMQGQLSDCVRFHNEILRYMEEMENTFNPFMTGIFLLSLTSLCLSSFSIVTAEKVREAAWGCDWVGTPISFQKCIRLIIAVANKEFTLTAGKFVPVAIRTMVNVRLDSK</sequence>
<evidence type="ECO:0000256" key="8">
    <source>
        <dbReference type="ARBA" id="ARBA00023170"/>
    </source>
</evidence>
<keyword evidence="2" id="KW-1003">Cell membrane</keyword>
<keyword evidence="7 10" id="KW-0472">Membrane</keyword>
<feature type="transmembrane region" description="Helical" evidence="10">
    <location>
        <begin position="197"/>
        <end position="217"/>
    </location>
</feature>
<organism evidence="11 12">
    <name type="scientific">Cryptotermes secundus</name>
    <dbReference type="NCBI Taxonomy" id="105785"/>
    <lineage>
        <taxon>Eukaryota</taxon>
        <taxon>Metazoa</taxon>
        <taxon>Ecdysozoa</taxon>
        <taxon>Arthropoda</taxon>
        <taxon>Hexapoda</taxon>
        <taxon>Insecta</taxon>
        <taxon>Pterygota</taxon>
        <taxon>Neoptera</taxon>
        <taxon>Polyneoptera</taxon>
        <taxon>Dictyoptera</taxon>
        <taxon>Blattodea</taxon>
        <taxon>Blattoidea</taxon>
        <taxon>Termitoidae</taxon>
        <taxon>Kalotermitidae</taxon>
        <taxon>Cryptotermitinae</taxon>
        <taxon>Cryptotermes</taxon>
    </lineage>
</organism>
<keyword evidence="12" id="KW-1185">Reference proteome</keyword>
<dbReference type="InParanoid" id="A0A2J7R2S6"/>
<evidence type="ECO:0000256" key="2">
    <source>
        <dbReference type="ARBA" id="ARBA00022475"/>
    </source>
</evidence>
<keyword evidence="3" id="KW-0716">Sensory transduction</keyword>
<feature type="transmembrane region" description="Helical" evidence="10">
    <location>
        <begin position="61"/>
        <end position="81"/>
    </location>
</feature>
<evidence type="ECO:0000313" key="11">
    <source>
        <dbReference type="EMBL" id="PNF35137.1"/>
    </source>
</evidence>
<dbReference type="GO" id="GO:0005886">
    <property type="term" value="C:plasma membrane"/>
    <property type="evidence" value="ECO:0007669"/>
    <property type="project" value="UniProtKB-SubCell"/>
</dbReference>
<evidence type="ECO:0000256" key="4">
    <source>
        <dbReference type="ARBA" id="ARBA00022692"/>
    </source>
</evidence>
<feature type="transmembrane region" description="Helical" evidence="10">
    <location>
        <begin position="101"/>
        <end position="126"/>
    </location>
</feature>
<comment type="caution">
    <text evidence="11">The sequence shown here is derived from an EMBL/GenBank/DDBJ whole genome shotgun (WGS) entry which is preliminary data.</text>
</comment>
<evidence type="ECO:0000256" key="6">
    <source>
        <dbReference type="ARBA" id="ARBA00022989"/>
    </source>
</evidence>
<name>A0A2J7R2S6_9NEOP</name>
<evidence type="ECO:0000256" key="9">
    <source>
        <dbReference type="ARBA" id="ARBA00023224"/>
    </source>
</evidence>
<proteinExistence type="predicted"/>
<keyword evidence="9" id="KW-0807">Transducer</keyword>
<comment type="subcellular location">
    <subcellularLocation>
        <location evidence="1">Cell membrane</location>
        <topology evidence="1">Multi-pass membrane protein</topology>
    </subcellularLocation>
</comment>
<dbReference type="InterPro" id="IPR004117">
    <property type="entry name" value="7tm6_olfct_rcpt"/>
</dbReference>
<keyword evidence="8" id="KW-0675">Receptor</keyword>
<evidence type="ECO:0008006" key="13">
    <source>
        <dbReference type="Google" id="ProtNLM"/>
    </source>
</evidence>
<evidence type="ECO:0000256" key="5">
    <source>
        <dbReference type="ARBA" id="ARBA00022725"/>
    </source>
</evidence>
<evidence type="ECO:0000313" key="12">
    <source>
        <dbReference type="Proteomes" id="UP000235965"/>
    </source>
</evidence>
<dbReference type="OrthoDB" id="5846619at2759"/>
<dbReference type="Pfam" id="PF02949">
    <property type="entry name" value="7tm_6"/>
    <property type="match status" value="1"/>
</dbReference>
<evidence type="ECO:0000256" key="10">
    <source>
        <dbReference type="SAM" id="Phobius"/>
    </source>
</evidence>
<keyword evidence="5" id="KW-0552">Olfaction</keyword>
<evidence type="ECO:0000256" key="7">
    <source>
        <dbReference type="ARBA" id="ARBA00023136"/>
    </source>
</evidence>
<evidence type="ECO:0000256" key="1">
    <source>
        <dbReference type="ARBA" id="ARBA00004651"/>
    </source>
</evidence>
<accession>A0A2J7R2S6</accession>
<dbReference type="GO" id="GO:0007165">
    <property type="term" value="P:signal transduction"/>
    <property type="evidence" value="ECO:0007669"/>
    <property type="project" value="UniProtKB-KW"/>
</dbReference>
<dbReference type="AlphaFoldDB" id="A0A2J7R2S6"/>
<protein>
    <recommendedName>
        <fullName evidence="13">Odorant receptor</fullName>
    </recommendedName>
</protein>
<dbReference type="Proteomes" id="UP000235965">
    <property type="component" value="Unassembled WGS sequence"/>
</dbReference>
<gene>
    <name evidence="11" type="ORF">B7P43_G09265</name>
</gene>
<evidence type="ECO:0000256" key="3">
    <source>
        <dbReference type="ARBA" id="ARBA00022606"/>
    </source>
</evidence>
<dbReference type="EMBL" id="NEVH01007826">
    <property type="protein sequence ID" value="PNF35137.1"/>
    <property type="molecule type" value="Genomic_DNA"/>
</dbReference>
<keyword evidence="6 10" id="KW-1133">Transmembrane helix</keyword>
<keyword evidence="4 10" id="KW-0812">Transmembrane</keyword>